<dbReference type="Proteomes" id="UP000259030">
    <property type="component" value="Chromosome"/>
</dbReference>
<feature type="region of interest" description="Disordered" evidence="4">
    <location>
        <begin position="272"/>
        <end position="292"/>
    </location>
</feature>
<accession>A0A221SYA7</accession>
<sequence>MTARPAHLEASHRCGAGLVLHASSAGYAAHSEGGALSIKTMRGGAAHYALGRARLRVDDHHYALLQDGQPYAVEVAPDTESFCLFFEPGATRGLWQLARTRPDALLDLPELPPAPDFIQRSHPHDGLLSPLLNTLRAGNLGGRWTADEWDDHLLRVLTRLYALHTAALTEAARLPAARPATRLELARRLHRARDFMEAGLHEPLPLERVAEIAHLSPYHFHRAFRNLFRETPAQYVTRRRLETARHLLRTTALSVLDISLAVGFQTPEAFSTQFRRRTGQPPSAWRGATPQD</sequence>
<evidence type="ECO:0000259" key="5">
    <source>
        <dbReference type="PROSITE" id="PS01124"/>
    </source>
</evidence>
<dbReference type="Pfam" id="PF12833">
    <property type="entry name" value="HTH_18"/>
    <property type="match status" value="1"/>
</dbReference>
<evidence type="ECO:0000256" key="2">
    <source>
        <dbReference type="ARBA" id="ARBA00023125"/>
    </source>
</evidence>
<dbReference type="KEGG" id="dfc:DFI_12050"/>
<proteinExistence type="predicted"/>
<dbReference type="EMBL" id="CP021081">
    <property type="protein sequence ID" value="ASN81629.1"/>
    <property type="molecule type" value="Genomic_DNA"/>
</dbReference>
<dbReference type="GO" id="GO:0003700">
    <property type="term" value="F:DNA-binding transcription factor activity"/>
    <property type="evidence" value="ECO:0007669"/>
    <property type="project" value="InterPro"/>
</dbReference>
<dbReference type="AlphaFoldDB" id="A0A221SYA7"/>
<keyword evidence="1" id="KW-0805">Transcription regulation</keyword>
<dbReference type="SMART" id="SM00342">
    <property type="entry name" value="HTH_ARAC"/>
    <property type="match status" value="1"/>
</dbReference>
<dbReference type="PROSITE" id="PS01124">
    <property type="entry name" value="HTH_ARAC_FAMILY_2"/>
    <property type="match status" value="1"/>
</dbReference>
<keyword evidence="7" id="KW-1185">Reference proteome</keyword>
<dbReference type="SUPFAM" id="SSF46689">
    <property type="entry name" value="Homeodomain-like"/>
    <property type="match status" value="2"/>
</dbReference>
<dbReference type="RefSeq" id="WP_051307975.1">
    <property type="nucleotide sequence ID" value="NZ_CP021081.1"/>
</dbReference>
<gene>
    <name evidence="6" type="ORF">DFI_12050</name>
</gene>
<name>A0A221SYA7_9DEIO</name>
<dbReference type="InterPro" id="IPR050204">
    <property type="entry name" value="AraC_XylS_family_regulators"/>
</dbReference>
<dbReference type="GO" id="GO:0043565">
    <property type="term" value="F:sequence-specific DNA binding"/>
    <property type="evidence" value="ECO:0007669"/>
    <property type="project" value="InterPro"/>
</dbReference>
<dbReference type="Gene3D" id="1.10.10.60">
    <property type="entry name" value="Homeodomain-like"/>
    <property type="match status" value="2"/>
</dbReference>
<dbReference type="STRING" id="317577.GCA_000419625_01516"/>
<feature type="domain" description="HTH araC/xylS-type" evidence="5">
    <location>
        <begin position="190"/>
        <end position="288"/>
    </location>
</feature>
<evidence type="ECO:0000256" key="4">
    <source>
        <dbReference type="SAM" id="MobiDB-lite"/>
    </source>
</evidence>
<protein>
    <submittedName>
        <fullName evidence="6">AraC family transcriptional regulator</fullName>
    </submittedName>
</protein>
<dbReference type="PANTHER" id="PTHR46796">
    <property type="entry name" value="HTH-TYPE TRANSCRIPTIONAL ACTIVATOR RHAS-RELATED"/>
    <property type="match status" value="1"/>
</dbReference>
<dbReference type="InterPro" id="IPR009057">
    <property type="entry name" value="Homeodomain-like_sf"/>
</dbReference>
<evidence type="ECO:0000256" key="1">
    <source>
        <dbReference type="ARBA" id="ARBA00023015"/>
    </source>
</evidence>
<evidence type="ECO:0000313" key="7">
    <source>
        <dbReference type="Proteomes" id="UP000259030"/>
    </source>
</evidence>
<reference evidence="6 7" key="1">
    <citation type="submission" date="2017-05" db="EMBL/GenBank/DDBJ databases">
        <title>The complete genome sequence of Deinococcus ficus isolated from the rhizosphere of the Ficus religiosa L. in Taiwan.</title>
        <authorList>
            <person name="Wu K.-M."/>
            <person name="Liao T.-L."/>
            <person name="Liu Y.-M."/>
            <person name="Young C.-C."/>
            <person name="Tsai S.-F."/>
        </authorList>
    </citation>
    <scope>NUCLEOTIDE SEQUENCE [LARGE SCALE GENOMIC DNA]</scope>
    <source>
        <strain evidence="6 7">CC-FR2-10</strain>
    </source>
</reference>
<keyword evidence="2" id="KW-0238">DNA-binding</keyword>
<dbReference type="PROSITE" id="PS00041">
    <property type="entry name" value="HTH_ARAC_FAMILY_1"/>
    <property type="match status" value="1"/>
</dbReference>
<dbReference type="PANTHER" id="PTHR46796:SF6">
    <property type="entry name" value="ARAC SUBFAMILY"/>
    <property type="match status" value="1"/>
</dbReference>
<evidence type="ECO:0000256" key="3">
    <source>
        <dbReference type="ARBA" id="ARBA00023163"/>
    </source>
</evidence>
<dbReference type="InterPro" id="IPR018062">
    <property type="entry name" value="HTH_AraC-typ_CS"/>
</dbReference>
<keyword evidence="3" id="KW-0804">Transcription</keyword>
<organism evidence="6 7">
    <name type="scientific">Deinococcus ficus</name>
    <dbReference type="NCBI Taxonomy" id="317577"/>
    <lineage>
        <taxon>Bacteria</taxon>
        <taxon>Thermotogati</taxon>
        <taxon>Deinococcota</taxon>
        <taxon>Deinococci</taxon>
        <taxon>Deinococcales</taxon>
        <taxon>Deinococcaceae</taxon>
        <taxon>Deinococcus</taxon>
    </lineage>
</organism>
<evidence type="ECO:0000313" key="6">
    <source>
        <dbReference type="EMBL" id="ASN81629.1"/>
    </source>
</evidence>
<dbReference type="InterPro" id="IPR018060">
    <property type="entry name" value="HTH_AraC"/>
</dbReference>